<gene>
    <name evidence="1" type="ORF">H8S76_25315</name>
</gene>
<evidence type="ECO:0000313" key="2">
    <source>
        <dbReference type="Proteomes" id="UP000654573"/>
    </source>
</evidence>
<comment type="caution">
    <text evidence="1">The sequence shown here is derived from an EMBL/GenBank/DDBJ whole genome shotgun (WGS) entry which is preliminary data.</text>
</comment>
<organism evidence="1 2">
    <name type="scientific">Blautia celeris</name>
    <dbReference type="NCBI Taxonomy" id="2763026"/>
    <lineage>
        <taxon>Bacteria</taxon>
        <taxon>Bacillati</taxon>
        <taxon>Bacillota</taxon>
        <taxon>Clostridia</taxon>
        <taxon>Lachnospirales</taxon>
        <taxon>Lachnospiraceae</taxon>
        <taxon>Blautia</taxon>
    </lineage>
</organism>
<dbReference type="RefSeq" id="WP_165907142.1">
    <property type="nucleotide sequence ID" value="NZ_JACOOU010000018.1"/>
</dbReference>
<sequence length="47" mass="5864">MIGTRITALEKFFKVKKPKSMNYIEWIEKLYEMEMEWEEEHQQPFPV</sequence>
<proteinExistence type="predicted"/>
<evidence type="ECO:0000313" key="1">
    <source>
        <dbReference type="EMBL" id="MBC5675555.1"/>
    </source>
</evidence>
<accession>A0ABR7FK07</accession>
<protein>
    <submittedName>
        <fullName evidence="1">Uncharacterized protein</fullName>
    </submittedName>
</protein>
<dbReference type="EMBL" id="JACOOU010000018">
    <property type="protein sequence ID" value="MBC5675555.1"/>
    <property type="molecule type" value="Genomic_DNA"/>
</dbReference>
<keyword evidence="2" id="KW-1185">Reference proteome</keyword>
<name>A0ABR7FK07_9FIRM</name>
<reference evidence="1 2" key="1">
    <citation type="submission" date="2020-08" db="EMBL/GenBank/DDBJ databases">
        <title>Genome public.</title>
        <authorList>
            <person name="Liu C."/>
            <person name="Sun Q."/>
        </authorList>
    </citation>
    <scope>NUCLEOTIDE SEQUENCE [LARGE SCALE GENOMIC DNA]</scope>
    <source>
        <strain evidence="1 2">NSJ-34</strain>
    </source>
</reference>
<dbReference type="Proteomes" id="UP000654573">
    <property type="component" value="Unassembled WGS sequence"/>
</dbReference>